<evidence type="ECO:0000313" key="15">
    <source>
        <dbReference type="Proteomes" id="UP001319121"/>
    </source>
</evidence>
<protein>
    <recommendedName>
        <fullName evidence="10">Type II secretion system protein K</fullName>
    </recommendedName>
</protein>
<dbReference type="NCBIfam" id="NF037980">
    <property type="entry name" value="T2SS_GspK"/>
    <property type="match status" value="1"/>
</dbReference>
<dbReference type="PANTHER" id="PTHR38831:SF1">
    <property type="entry name" value="TYPE II SECRETION SYSTEM PROTEIN K-RELATED"/>
    <property type="match status" value="1"/>
</dbReference>
<feature type="signal peptide" evidence="11">
    <location>
        <begin position="1"/>
        <end position="16"/>
    </location>
</feature>
<keyword evidence="15" id="KW-1185">Reference proteome</keyword>
<keyword evidence="8" id="KW-1133">Transmembrane helix</keyword>
<dbReference type="SUPFAM" id="SSF158544">
    <property type="entry name" value="GspK insert domain-like"/>
    <property type="match status" value="1"/>
</dbReference>
<keyword evidence="3 10" id="KW-0813">Transport</keyword>
<evidence type="ECO:0000256" key="3">
    <source>
        <dbReference type="ARBA" id="ARBA00022448"/>
    </source>
</evidence>
<dbReference type="AlphaFoldDB" id="A0AAN1W0G9"/>
<dbReference type="Pfam" id="PF21687">
    <property type="entry name" value="T2SSK_1st"/>
    <property type="match status" value="1"/>
</dbReference>
<dbReference type="PIRSF" id="PIRSF002786">
    <property type="entry name" value="XcpX"/>
    <property type="match status" value="1"/>
</dbReference>
<keyword evidence="4 10" id="KW-1003">Cell membrane</keyword>
<comment type="subcellular location">
    <subcellularLocation>
        <location evidence="1 10">Cell inner membrane</location>
    </subcellularLocation>
</comment>
<evidence type="ECO:0000313" key="14">
    <source>
        <dbReference type="EMBL" id="BBJ00430.1"/>
    </source>
</evidence>
<comment type="similarity">
    <text evidence="2 10">Belongs to the GSP K family.</text>
</comment>
<feature type="domain" description="T2SS protein K first SAM-like" evidence="13">
    <location>
        <begin position="90"/>
        <end position="191"/>
    </location>
</feature>
<dbReference type="InterPro" id="IPR005628">
    <property type="entry name" value="GspK"/>
</dbReference>
<evidence type="ECO:0000256" key="4">
    <source>
        <dbReference type="ARBA" id="ARBA00022475"/>
    </source>
</evidence>
<keyword evidence="9 10" id="KW-0472">Membrane</keyword>
<dbReference type="SUPFAM" id="SSF54523">
    <property type="entry name" value="Pili subunits"/>
    <property type="match status" value="1"/>
</dbReference>
<dbReference type="Proteomes" id="UP001319121">
    <property type="component" value="Chromosome"/>
</dbReference>
<keyword evidence="5 10" id="KW-0997">Cell inner membrane</keyword>
<dbReference type="InterPro" id="IPR049179">
    <property type="entry name" value="T2SSK_SAM-like_2nd"/>
</dbReference>
<name>A0AAN1W0G9_9PROT</name>
<evidence type="ECO:0000256" key="11">
    <source>
        <dbReference type="SAM" id="SignalP"/>
    </source>
</evidence>
<evidence type="ECO:0000256" key="1">
    <source>
        <dbReference type="ARBA" id="ARBA00004533"/>
    </source>
</evidence>
<feature type="domain" description="T2SS protein K second SAM-like" evidence="12">
    <location>
        <begin position="196"/>
        <end position="246"/>
    </location>
</feature>
<dbReference type="InterPro" id="IPR038072">
    <property type="entry name" value="GspK_central_sf"/>
</dbReference>
<dbReference type="GO" id="GO:0005886">
    <property type="term" value="C:plasma membrane"/>
    <property type="evidence" value="ECO:0007669"/>
    <property type="project" value="UniProtKB-SubCell"/>
</dbReference>
<evidence type="ECO:0000256" key="8">
    <source>
        <dbReference type="ARBA" id="ARBA00022989"/>
    </source>
</evidence>
<dbReference type="EMBL" id="AP019536">
    <property type="protein sequence ID" value="BBJ00430.1"/>
    <property type="molecule type" value="Genomic_DNA"/>
</dbReference>
<proteinExistence type="inferred from homology"/>
<dbReference type="GO" id="GO:0009306">
    <property type="term" value="P:protein secretion"/>
    <property type="evidence" value="ECO:0007669"/>
    <property type="project" value="InterPro"/>
</dbReference>
<evidence type="ECO:0000256" key="2">
    <source>
        <dbReference type="ARBA" id="ARBA00007246"/>
    </source>
</evidence>
<dbReference type="InterPro" id="IPR049031">
    <property type="entry name" value="T2SSK_SAM-like_1st"/>
</dbReference>
<evidence type="ECO:0000256" key="6">
    <source>
        <dbReference type="ARBA" id="ARBA00022692"/>
    </source>
</evidence>
<feature type="chain" id="PRO_5042898645" description="Type II secretion system protein K" evidence="11">
    <location>
        <begin position="17"/>
        <end position="293"/>
    </location>
</feature>
<keyword evidence="11" id="KW-0732">Signal</keyword>
<dbReference type="PANTHER" id="PTHR38831">
    <property type="entry name" value="TYPE II SECRETION SYSTEM PROTEIN K"/>
    <property type="match status" value="1"/>
</dbReference>
<accession>A0AAN1W0G9</accession>
<sequence>MVLLIVALATSLAAFMATQQNLWLRQVESQFERAQARRIGIAAIDWARAVLADDARASSIDHEKEIWAMRLPAQPVENGEVTGVIEDRQGLFNLNNLVRNGATSAPDVAQFQKLLGMLGLPVELATTLADWMDADSEAQYPGGAEDAYYLALPRPYRAANRPLAEIGELSLVKGFDSRTIERLRPFVAVLPVLGAINVNFAPPEVLAAVVGNMNLADARLMVQQRSVRPFKDVADFRQRLPHGGIQVSDLNITISSQFFLVTGRGSVGRAQVTAQALLQRTGGWPTVVWQSVQ</sequence>
<keyword evidence="7" id="KW-0653">Protein transport</keyword>
<dbReference type="Gene3D" id="1.10.40.60">
    <property type="entry name" value="EpsJ-like"/>
    <property type="match status" value="2"/>
</dbReference>
<dbReference type="KEGG" id="fku:FGKAn22_21220"/>
<evidence type="ECO:0000256" key="5">
    <source>
        <dbReference type="ARBA" id="ARBA00022519"/>
    </source>
</evidence>
<evidence type="ECO:0000259" key="13">
    <source>
        <dbReference type="Pfam" id="PF21687"/>
    </source>
</evidence>
<evidence type="ECO:0000259" key="12">
    <source>
        <dbReference type="Pfam" id="PF03934"/>
    </source>
</evidence>
<evidence type="ECO:0000256" key="9">
    <source>
        <dbReference type="ARBA" id="ARBA00023136"/>
    </source>
</evidence>
<dbReference type="Gene3D" id="3.30.1300.30">
    <property type="entry name" value="GSPII I/J protein-like"/>
    <property type="match status" value="1"/>
</dbReference>
<evidence type="ECO:0000256" key="10">
    <source>
        <dbReference type="PIRNR" id="PIRNR002786"/>
    </source>
</evidence>
<keyword evidence="6" id="KW-0812">Transmembrane</keyword>
<gene>
    <name evidence="14" type="primary">xcpX</name>
    <name evidence="14" type="ORF">FGKAn22_21220</name>
</gene>
<organism evidence="14 15">
    <name type="scientific">Ferrigenium kumadai</name>
    <dbReference type="NCBI Taxonomy" id="1682490"/>
    <lineage>
        <taxon>Bacteria</taxon>
        <taxon>Pseudomonadati</taxon>
        <taxon>Pseudomonadota</taxon>
        <taxon>Betaproteobacteria</taxon>
        <taxon>Nitrosomonadales</taxon>
        <taxon>Gallionellaceae</taxon>
        <taxon>Ferrigenium</taxon>
    </lineage>
</organism>
<dbReference type="InterPro" id="IPR045584">
    <property type="entry name" value="Pilin-like"/>
</dbReference>
<evidence type="ECO:0000256" key="7">
    <source>
        <dbReference type="ARBA" id="ARBA00022927"/>
    </source>
</evidence>
<dbReference type="Pfam" id="PF03934">
    <property type="entry name" value="T2SSK"/>
    <property type="match status" value="1"/>
</dbReference>
<reference evidence="14 15" key="1">
    <citation type="submission" date="2019-03" db="EMBL/GenBank/DDBJ databases">
        <title>Complete genome sequence of Ferrigenium kumadai strain An22, a microaerophilic iron-oxidizing bacterium isolated from a paddy field soil.</title>
        <authorList>
            <person name="Watanabe T."/>
            <person name="Asakawa S."/>
        </authorList>
    </citation>
    <scope>NUCLEOTIDE SEQUENCE [LARGE SCALE GENOMIC DNA]</scope>
    <source>
        <strain evidence="14 15">An22</strain>
    </source>
</reference>